<gene>
    <name evidence="2" type="ORF">L9F63_007278</name>
</gene>
<reference evidence="2" key="1">
    <citation type="journal article" date="2023" name="IScience">
        <title>Live-bearing cockroach genome reveals convergent evolutionary mechanisms linked to viviparity in insects and beyond.</title>
        <authorList>
            <person name="Fouks B."/>
            <person name="Harrison M.C."/>
            <person name="Mikhailova A.A."/>
            <person name="Marchal E."/>
            <person name="English S."/>
            <person name="Carruthers M."/>
            <person name="Jennings E.C."/>
            <person name="Chiamaka E.L."/>
            <person name="Frigard R.A."/>
            <person name="Pippel M."/>
            <person name="Attardo G.M."/>
            <person name="Benoit J.B."/>
            <person name="Bornberg-Bauer E."/>
            <person name="Tobe S.S."/>
        </authorList>
    </citation>
    <scope>NUCLEOTIDE SEQUENCE</scope>
    <source>
        <strain evidence="2">Stay&amp;Tobe</strain>
    </source>
</reference>
<feature type="non-terminal residue" evidence="2">
    <location>
        <position position="103"/>
    </location>
</feature>
<comment type="caution">
    <text evidence="2">The sequence shown here is derived from an EMBL/GenBank/DDBJ whole genome shotgun (WGS) entry which is preliminary data.</text>
</comment>
<accession>A0AAD7Z813</accession>
<sequence length="103" mass="12086">SQVRVLNYVVFFFVIFTDAHTFCAKASNSFVFIYVFCVCIKAIKRKYKIKYQTILQAKCYPNIQPWKRTKASSLFYTSVAEIFLSLYFPYQESSMSEVVKNSI</sequence>
<keyword evidence="1" id="KW-0472">Membrane</keyword>
<keyword evidence="3" id="KW-1185">Reference proteome</keyword>
<evidence type="ECO:0000313" key="2">
    <source>
        <dbReference type="EMBL" id="KAJ9575870.1"/>
    </source>
</evidence>
<name>A0AAD7Z813_DIPPU</name>
<keyword evidence="1" id="KW-0812">Transmembrane</keyword>
<organism evidence="2 3">
    <name type="scientific">Diploptera punctata</name>
    <name type="common">Pacific beetle cockroach</name>
    <dbReference type="NCBI Taxonomy" id="6984"/>
    <lineage>
        <taxon>Eukaryota</taxon>
        <taxon>Metazoa</taxon>
        <taxon>Ecdysozoa</taxon>
        <taxon>Arthropoda</taxon>
        <taxon>Hexapoda</taxon>
        <taxon>Insecta</taxon>
        <taxon>Pterygota</taxon>
        <taxon>Neoptera</taxon>
        <taxon>Polyneoptera</taxon>
        <taxon>Dictyoptera</taxon>
        <taxon>Blattodea</taxon>
        <taxon>Blaberoidea</taxon>
        <taxon>Blaberidae</taxon>
        <taxon>Diplopterinae</taxon>
        <taxon>Diploptera</taxon>
    </lineage>
</organism>
<dbReference type="EMBL" id="JASPKZ010009818">
    <property type="protein sequence ID" value="KAJ9575870.1"/>
    <property type="molecule type" value="Genomic_DNA"/>
</dbReference>
<feature type="non-terminal residue" evidence="2">
    <location>
        <position position="1"/>
    </location>
</feature>
<keyword evidence="1" id="KW-1133">Transmembrane helix</keyword>
<feature type="transmembrane region" description="Helical" evidence="1">
    <location>
        <begin position="26"/>
        <end position="43"/>
    </location>
</feature>
<protein>
    <submittedName>
        <fullName evidence="2">Uncharacterized protein</fullName>
    </submittedName>
</protein>
<dbReference type="AlphaFoldDB" id="A0AAD7Z813"/>
<evidence type="ECO:0000313" key="3">
    <source>
        <dbReference type="Proteomes" id="UP001233999"/>
    </source>
</evidence>
<evidence type="ECO:0000256" key="1">
    <source>
        <dbReference type="SAM" id="Phobius"/>
    </source>
</evidence>
<dbReference type="Proteomes" id="UP001233999">
    <property type="component" value="Unassembled WGS sequence"/>
</dbReference>
<reference evidence="2" key="2">
    <citation type="submission" date="2023-05" db="EMBL/GenBank/DDBJ databases">
        <authorList>
            <person name="Fouks B."/>
        </authorList>
    </citation>
    <scope>NUCLEOTIDE SEQUENCE</scope>
    <source>
        <strain evidence="2">Stay&amp;Tobe</strain>
        <tissue evidence="2">Testes</tissue>
    </source>
</reference>
<proteinExistence type="predicted"/>